<dbReference type="PANTHER" id="PTHR30489:SF0">
    <property type="entry name" value="LIPOPROTEIN-RELEASING SYSTEM TRANSMEMBRANE PROTEIN LOLE"/>
    <property type="match status" value="1"/>
</dbReference>
<dbReference type="InterPro" id="IPR051447">
    <property type="entry name" value="Lipoprotein-release_system"/>
</dbReference>
<proteinExistence type="inferred from homology"/>
<evidence type="ECO:0000313" key="9">
    <source>
        <dbReference type="EMBL" id="ACR74156.1"/>
    </source>
</evidence>
<feature type="transmembrane region" description="Helical" evidence="7">
    <location>
        <begin position="395"/>
        <end position="418"/>
    </location>
</feature>
<dbReference type="EMBL" id="CP001107">
    <property type="protein sequence ID" value="ACR74156.1"/>
    <property type="molecule type" value="Genomic_DNA"/>
</dbReference>
<evidence type="ECO:0000256" key="2">
    <source>
        <dbReference type="ARBA" id="ARBA00005236"/>
    </source>
</evidence>
<keyword evidence="5 7" id="KW-1133">Transmembrane helix</keyword>
<evidence type="ECO:0000313" key="10">
    <source>
        <dbReference type="Proteomes" id="UP000001477"/>
    </source>
</evidence>
<dbReference type="AlphaFoldDB" id="C4ZB81"/>
<comment type="similarity">
    <text evidence="2">Belongs to the ABC-4 integral membrane protein family. LolC/E subfamily.</text>
</comment>
<dbReference type="PaxDb" id="515619-EUBREC_0365"/>
<feature type="transmembrane region" description="Helical" evidence="7">
    <location>
        <begin position="26"/>
        <end position="45"/>
    </location>
</feature>
<evidence type="ECO:0000256" key="5">
    <source>
        <dbReference type="ARBA" id="ARBA00022989"/>
    </source>
</evidence>
<dbReference type="Proteomes" id="UP000001477">
    <property type="component" value="Chromosome"/>
</dbReference>
<dbReference type="KEGG" id="ere:EUBREC_0365"/>
<dbReference type="InterPro" id="IPR003838">
    <property type="entry name" value="ABC3_permease_C"/>
</dbReference>
<comment type="subcellular location">
    <subcellularLocation>
        <location evidence="1">Cell membrane</location>
        <topology evidence="1">Multi-pass membrane protein</topology>
    </subcellularLocation>
</comment>
<reference evidence="9 10" key="1">
    <citation type="journal article" date="2009" name="Proc. Natl. Acad. Sci. U.S.A.">
        <title>Characterizing a model human gut microbiota composed of members of its two dominant bacterial phyla.</title>
        <authorList>
            <person name="Mahowald M.A."/>
            <person name="Rey F.E."/>
            <person name="Seedorf H."/>
            <person name="Turnbaugh P.J."/>
            <person name="Fulton R.S."/>
            <person name="Wollam A."/>
            <person name="Shah N."/>
            <person name="Wang C."/>
            <person name="Magrini V."/>
            <person name="Wilson R.K."/>
            <person name="Cantarel B.L."/>
            <person name="Coutinho P.M."/>
            <person name="Henrissat B."/>
            <person name="Crock L.W."/>
            <person name="Russell A."/>
            <person name="Verberkmoes N.C."/>
            <person name="Hettich R.L."/>
            <person name="Gordon J.I."/>
        </authorList>
    </citation>
    <scope>NUCLEOTIDE SEQUENCE [LARGE SCALE GENOMIC DNA]</scope>
    <source>
        <strain evidence="10">ATCC 33656 / DSM 3377 / JCM 17463 / KCTC 5835 / LMG 30912 / VPI 0990</strain>
    </source>
</reference>
<dbReference type="HOGENOM" id="CLU_650113_0_0_9"/>
<dbReference type="GO" id="GO:0098797">
    <property type="term" value="C:plasma membrane protein complex"/>
    <property type="evidence" value="ECO:0007669"/>
    <property type="project" value="TreeGrafter"/>
</dbReference>
<evidence type="ECO:0000256" key="4">
    <source>
        <dbReference type="ARBA" id="ARBA00022692"/>
    </source>
</evidence>
<evidence type="ECO:0000256" key="6">
    <source>
        <dbReference type="ARBA" id="ARBA00023136"/>
    </source>
</evidence>
<feature type="transmembrane region" description="Helical" evidence="7">
    <location>
        <begin position="333"/>
        <end position="357"/>
    </location>
</feature>
<evidence type="ECO:0000256" key="7">
    <source>
        <dbReference type="SAM" id="Phobius"/>
    </source>
</evidence>
<evidence type="ECO:0000256" key="3">
    <source>
        <dbReference type="ARBA" id="ARBA00022475"/>
    </source>
</evidence>
<dbReference type="STRING" id="515619.EUBREC_0365"/>
<evidence type="ECO:0000259" key="8">
    <source>
        <dbReference type="Pfam" id="PF02687"/>
    </source>
</evidence>
<dbReference type="GO" id="GO:0044874">
    <property type="term" value="P:lipoprotein localization to outer membrane"/>
    <property type="evidence" value="ECO:0007669"/>
    <property type="project" value="TreeGrafter"/>
</dbReference>
<keyword evidence="3" id="KW-1003">Cell membrane</keyword>
<evidence type="ECO:0000256" key="1">
    <source>
        <dbReference type="ARBA" id="ARBA00004651"/>
    </source>
</evidence>
<keyword evidence="4 7" id="KW-0812">Transmembrane</keyword>
<feature type="transmembrane region" description="Helical" evidence="7">
    <location>
        <begin position="293"/>
        <end position="312"/>
    </location>
</feature>
<name>C4ZB81_AGARV</name>
<feature type="domain" description="ABC3 transporter permease C-terminal" evidence="8">
    <location>
        <begin position="291"/>
        <end position="422"/>
    </location>
</feature>
<keyword evidence="6 7" id="KW-0472">Membrane</keyword>
<protein>
    <submittedName>
        <fullName evidence="9">Transmembrane protein Vexp3</fullName>
    </submittedName>
</protein>
<dbReference type="PANTHER" id="PTHR30489">
    <property type="entry name" value="LIPOPROTEIN-RELEASING SYSTEM TRANSMEMBRANE PROTEIN LOLE"/>
    <property type="match status" value="1"/>
</dbReference>
<accession>C4ZB81</accession>
<dbReference type="Pfam" id="PF02687">
    <property type="entry name" value="FtsX"/>
    <property type="match status" value="1"/>
</dbReference>
<gene>
    <name evidence="9" type="ordered locus">EUBREC_0365</name>
</gene>
<organism evidence="9 10">
    <name type="scientific">Agathobacter rectalis (strain ATCC 33656 / DSM 3377 / JCM 17463 / KCTC 5835 / VPI 0990)</name>
    <name type="common">Eubacterium rectale</name>
    <dbReference type="NCBI Taxonomy" id="515619"/>
    <lineage>
        <taxon>Bacteria</taxon>
        <taxon>Bacillati</taxon>
        <taxon>Bacillota</taxon>
        <taxon>Clostridia</taxon>
        <taxon>Lachnospirales</taxon>
        <taxon>Lachnospiraceae</taxon>
        <taxon>Agathobacter</taxon>
    </lineage>
</organism>
<sequence>MIWEMTMRNKWWQACKELLGRPGRNILIAICIFVLTLFCGIATFLDSAIESFYKSFADMAGCCVLVESDDFSTLDDWKDILEYADNNKNVVGYNNAFTSDIICEAADFENVPYTEKQSDFEKNKIYVSGNINTSYNEYFSSGIFKISKGKYPMSGDKGAMISDKLASENNLSIGSNVSIQYENNTISIKVIGIYTAINTPKTQVSDGYYKEVANSIVFTDYNSYVELNNEASCYGINFFSSDYKSTSLLYDDMSKMFQNVPNSAVVNQVLNEELQMTDVISMLKSMTSVTLSVMYIVCVVVMSLLTVLWLKGHSKMIAIYNTLGQRKFKTIQILLYEILMITVPALVGAGILTLGLLNRFSVNIFKYFVEFCEISNFQKSFSLDIWNFEMNIWQFVYRIGLLEISVILITMIGSCIYANKGLRTLRNN</sequence>